<dbReference type="Pfam" id="PF03349">
    <property type="entry name" value="Toluene_X"/>
    <property type="match status" value="1"/>
</dbReference>
<evidence type="ECO:0000256" key="7">
    <source>
        <dbReference type="ARBA" id="ARBA00023237"/>
    </source>
</evidence>
<protein>
    <submittedName>
        <fullName evidence="9">Long-chain fatty acid transport protein</fullName>
    </submittedName>
</protein>
<evidence type="ECO:0000313" key="9">
    <source>
        <dbReference type="EMBL" id="TCT23001.1"/>
    </source>
</evidence>
<evidence type="ECO:0000256" key="3">
    <source>
        <dbReference type="ARBA" id="ARBA00022452"/>
    </source>
</evidence>
<evidence type="ECO:0000256" key="4">
    <source>
        <dbReference type="ARBA" id="ARBA00022692"/>
    </source>
</evidence>
<dbReference type="RefSeq" id="WP_132976116.1">
    <property type="nucleotide sequence ID" value="NZ_SMAO01000002.1"/>
</dbReference>
<gene>
    <name evidence="9" type="ORF">EDC35_102337</name>
</gene>
<comment type="subcellular location">
    <subcellularLocation>
        <location evidence="1">Cell outer membrane</location>
        <topology evidence="1">Multi-pass membrane protein</topology>
    </subcellularLocation>
</comment>
<comment type="caution">
    <text evidence="9">The sequence shown here is derived from an EMBL/GenBank/DDBJ whole genome shotgun (WGS) entry which is preliminary data.</text>
</comment>
<keyword evidence="4" id="KW-0812">Transmembrane</keyword>
<dbReference type="InterPro" id="IPR005017">
    <property type="entry name" value="OMPP1/FadL/TodX"/>
</dbReference>
<evidence type="ECO:0000256" key="2">
    <source>
        <dbReference type="ARBA" id="ARBA00008163"/>
    </source>
</evidence>
<dbReference type="GO" id="GO:0009279">
    <property type="term" value="C:cell outer membrane"/>
    <property type="evidence" value="ECO:0007669"/>
    <property type="project" value="UniProtKB-SubCell"/>
</dbReference>
<dbReference type="SUPFAM" id="SSF56935">
    <property type="entry name" value="Porins"/>
    <property type="match status" value="1"/>
</dbReference>
<keyword evidence="5 8" id="KW-0732">Signal</keyword>
<dbReference type="Proteomes" id="UP000295717">
    <property type="component" value="Unassembled WGS sequence"/>
</dbReference>
<comment type="similarity">
    <text evidence="2">Belongs to the OmpP1/FadL family.</text>
</comment>
<proteinExistence type="inferred from homology"/>
<dbReference type="OrthoDB" id="19849at2"/>
<evidence type="ECO:0000256" key="5">
    <source>
        <dbReference type="ARBA" id="ARBA00022729"/>
    </source>
</evidence>
<dbReference type="EMBL" id="SMAO01000002">
    <property type="protein sequence ID" value="TCT23001.1"/>
    <property type="molecule type" value="Genomic_DNA"/>
</dbReference>
<dbReference type="AlphaFoldDB" id="A0A4R3N447"/>
<accession>A0A4R3N447</accession>
<organism evidence="9 10">
    <name type="scientific">Thiobaca trueperi</name>
    <dbReference type="NCBI Taxonomy" id="127458"/>
    <lineage>
        <taxon>Bacteria</taxon>
        <taxon>Pseudomonadati</taxon>
        <taxon>Pseudomonadota</taxon>
        <taxon>Gammaproteobacteria</taxon>
        <taxon>Chromatiales</taxon>
        <taxon>Chromatiaceae</taxon>
        <taxon>Thiobaca</taxon>
    </lineage>
</organism>
<sequence length="447" mass="48077">MRINRPAISIGVTLVLVLVLALSPAAQATNGYLSHGYGTKSKSMAGAGAALPQDAMISSSNVAGMVWLEQRMDLGVSLFAPSREYTQNETTNLMNSGPAMPFGSRSDFTGTVESENDLFLIPHFGYNHPLDDISAVGVALYGNGGMNTSYHRRDTAFEMGTYGAGTTGVDLAQLALNLNYSRKLNSDFSVGAGLLLAYQMFEAEGLASFGMLAADGNPDNLSNRGTDGVFGWGLQIGALWRISDQLSLGAAYQSQVDFDRFDRYSDLFAEGGDLDAPAFANLGLAFKATPTLTLAVDVQHIWYSDVDALGNSMTTSLQLCMQGQTAYCLGGSKGVGFGWRDMTVYKFGAQWEMRPDWTLRAGYSYGKQPIPAEGVLFNVIAPALIEHHFTMGLTKALNQRSEISVAAMYAPQKDLDCGCSLPFSGGPESINIAMDQWELELSFGLKF</sequence>
<name>A0A4R3N447_9GAMM</name>
<keyword evidence="10" id="KW-1185">Reference proteome</keyword>
<dbReference type="PANTHER" id="PTHR35093">
    <property type="entry name" value="OUTER MEMBRANE PROTEIN NMB0088-RELATED"/>
    <property type="match status" value="1"/>
</dbReference>
<evidence type="ECO:0000256" key="6">
    <source>
        <dbReference type="ARBA" id="ARBA00023136"/>
    </source>
</evidence>
<keyword evidence="6" id="KW-0472">Membrane</keyword>
<keyword evidence="7" id="KW-0998">Cell outer membrane</keyword>
<dbReference type="Gene3D" id="2.40.160.60">
    <property type="entry name" value="Outer membrane protein transport protein (OMPP1/FadL/TodX)"/>
    <property type="match status" value="1"/>
</dbReference>
<reference evidence="9 10" key="1">
    <citation type="submission" date="2019-03" db="EMBL/GenBank/DDBJ databases">
        <title>Genomic Encyclopedia of Type Strains, Phase IV (KMG-IV): sequencing the most valuable type-strain genomes for metagenomic binning, comparative biology and taxonomic classification.</title>
        <authorList>
            <person name="Goeker M."/>
        </authorList>
    </citation>
    <scope>NUCLEOTIDE SEQUENCE [LARGE SCALE GENOMIC DNA]</scope>
    <source>
        <strain evidence="9 10">DSM 13587</strain>
    </source>
</reference>
<evidence type="ECO:0000256" key="1">
    <source>
        <dbReference type="ARBA" id="ARBA00004571"/>
    </source>
</evidence>
<keyword evidence="3" id="KW-1134">Transmembrane beta strand</keyword>
<evidence type="ECO:0000313" key="10">
    <source>
        <dbReference type="Proteomes" id="UP000295717"/>
    </source>
</evidence>
<feature type="chain" id="PRO_5020667098" evidence="8">
    <location>
        <begin position="29"/>
        <end position="447"/>
    </location>
</feature>
<dbReference type="PANTHER" id="PTHR35093:SF8">
    <property type="entry name" value="OUTER MEMBRANE PROTEIN NMB0088-RELATED"/>
    <property type="match status" value="1"/>
</dbReference>
<evidence type="ECO:0000256" key="8">
    <source>
        <dbReference type="SAM" id="SignalP"/>
    </source>
</evidence>
<dbReference type="GO" id="GO:0015483">
    <property type="term" value="F:long-chain fatty acid transporting porin activity"/>
    <property type="evidence" value="ECO:0007669"/>
    <property type="project" value="TreeGrafter"/>
</dbReference>
<feature type="signal peptide" evidence="8">
    <location>
        <begin position="1"/>
        <end position="28"/>
    </location>
</feature>